<evidence type="ECO:0000256" key="14">
    <source>
        <dbReference type="ARBA" id="ARBA00048021"/>
    </source>
</evidence>
<dbReference type="GO" id="GO:0042802">
    <property type="term" value="F:identical protein binding"/>
    <property type="evidence" value="ECO:0007669"/>
    <property type="project" value="TreeGrafter"/>
</dbReference>
<evidence type="ECO:0000313" key="18">
    <source>
        <dbReference type="Proteomes" id="UP000237798"/>
    </source>
</evidence>
<dbReference type="EMBL" id="PVXP01000049">
    <property type="protein sequence ID" value="PRR82977.1"/>
    <property type="molecule type" value="Genomic_DNA"/>
</dbReference>
<dbReference type="RefSeq" id="WP_106010320.1">
    <property type="nucleotide sequence ID" value="NZ_PVXP01000049.1"/>
</dbReference>
<evidence type="ECO:0000256" key="5">
    <source>
        <dbReference type="ARBA" id="ARBA00012876"/>
    </source>
</evidence>
<dbReference type="GO" id="GO:0047298">
    <property type="term" value="F:(S)-3-amino-2-methylpropionate transaminase activity"/>
    <property type="evidence" value="ECO:0007669"/>
    <property type="project" value="UniProtKB-EC"/>
</dbReference>
<evidence type="ECO:0000256" key="7">
    <source>
        <dbReference type="ARBA" id="ARBA00022576"/>
    </source>
</evidence>
<gene>
    <name evidence="17" type="primary">gabT</name>
    <name evidence="17" type="ORF">CLLU_27260</name>
</gene>
<dbReference type="InterPro" id="IPR049704">
    <property type="entry name" value="Aminotrans_3_PPA_site"/>
</dbReference>
<protein>
    <recommendedName>
        <fullName evidence="12">(S)-3-amino-2-methylpropionate transaminase</fullName>
        <ecNumber evidence="6">2.6.1.19</ecNumber>
        <ecNumber evidence="5">2.6.1.22</ecNumber>
    </recommendedName>
    <alternativeName>
        <fullName evidence="13">GABA aminotransferase</fullName>
    </alternativeName>
    <alternativeName>
        <fullName evidence="11">Gamma-amino-N-butyrate transaminase</fullName>
    </alternativeName>
    <alternativeName>
        <fullName evidence="15">Glutamate:succinic semialdehyde transaminase</fullName>
    </alternativeName>
    <alternativeName>
        <fullName evidence="10">L-AIBAT</fullName>
    </alternativeName>
</protein>
<dbReference type="EC" id="2.6.1.19" evidence="6"/>
<dbReference type="EC" id="2.6.1.22" evidence="5"/>
<dbReference type="PIRSF" id="PIRSF000521">
    <property type="entry name" value="Transaminase_4ab_Lys_Orn"/>
    <property type="match status" value="1"/>
</dbReference>
<reference evidence="17 18" key="1">
    <citation type="submission" date="2018-03" db="EMBL/GenBank/DDBJ databases">
        <title>Genome sequence of Clostridium luticellarii DSM 29923.</title>
        <authorList>
            <person name="Poehlein A."/>
            <person name="Daniel R."/>
        </authorList>
    </citation>
    <scope>NUCLEOTIDE SEQUENCE [LARGE SCALE GENOMIC DNA]</scope>
    <source>
        <strain evidence="17 18">DSM 29923</strain>
    </source>
</reference>
<dbReference type="NCBIfam" id="NF005993">
    <property type="entry name" value="PRK08117.1"/>
    <property type="match status" value="1"/>
</dbReference>
<dbReference type="SUPFAM" id="SSF53383">
    <property type="entry name" value="PLP-dependent transferases"/>
    <property type="match status" value="1"/>
</dbReference>
<keyword evidence="8 17" id="KW-0808">Transferase</keyword>
<evidence type="ECO:0000256" key="11">
    <source>
        <dbReference type="ARBA" id="ARBA00030204"/>
    </source>
</evidence>
<dbReference type="InterPro" id="IPR050103">
    <property type="entry name" value="Class-III_PLP-dep_AT"/>
</dbReference>
<sequence>MKSLYERSLKVLPPVAKRATKLGVIKGKGSYLYTEDGKKILDFASGVAVCNLGHNNPAVVKAAKDQIDKLIHGGHNVVYYDTYVELAEKMVELTGGNTMVYFSNSGAEANEGAIKLAKYVTKRQAIISFKGSFHGRTLATTSITGSSSKYRKNYEGLLPSVYFAEYPYCFRCPYKQKKETCKMECSAQFEDIFKKLVDPECVAAIIIEPIQGEGGYIVPPRKFIEFVRSICSKYKICLIFDEVQCGFGRTGKMFAHENFDIKPDIFTCAKAIASGFPLSAVIGKKELMEKWSSGAHGGTFGGNPVSCAAALATIRELQSGILDNANQMGKYLKEKLFKLKENYACIGDIRGIGLMIGAEFCREDNKPDGKAVSFIREYAVNNNLILLACGTDHNVLRFMAPLTVSKSEIDTAISIIESGIREYLKNKA</sequence>
<dbReference type="PROSITE" id="PS00600">
    <property type="entry name" value="AA_TRANSFER_CLASS_3"/>
    <property type="match status" value="1"/>
</dbReference>
<evidence type="ECO:0000256" key="13">
    <source>
        <dbReference type="ARBA" id="ARBA00031787"/>
    </source>
</evidence>
<comment type="similarity">
    <text evidence="4 16">Belongs to the class-III pyridoxal-phosphate-dependent aminotransferase family.</text>
</comment>
<dbReference type="FunFam" id="3.40.640.10:FF:000013">
    <property type="entry name" value="4-aminobutyrate aminotransferase"/>
    <property type="match status" value="1"/>
</dbReference>
<comment type="cofactor">
    <cofactor evidence="2">
        <name>pyridoxal 5'-phosphate</name>
        <dbReference type="ChEBI" id="CHEBI:597326"/>
    </cofactor>
</comment>
<name>A0A2T0BGL9_9CLOT</name>
<comment type="catalytic activity">
    <reaction evidence="1">
        <text>(S)-3-amino-2-methylpropanoate + 2-oxoglutarate = 2-methyl-3-oxopropanoate + L-glutamate</text>
        <dbReference type="Rhea" id="RHEA:13993"/>
        <dbReference type="ChEBI" id="CHEBI:16810"/>
        <dbReference type="ChEBI" id="CHEBI:29985"/>
        <dbReference type="ChEBI" id="CHEBI:57700"/>
        <dbReference type="ChEBI" id="CHEBI:58655"/>
        <dbReference type="EC" id="2.6.1.22"/>
    </reaction>
</comment>
<dbReference type="PANTHER" id="PTHR11986">
    <property type="entry name" value="AMINOTRANSFERASE CLASS III"/>
    <property type="match status" value="1"/>
</dbReference>
<evidence type="ECO:0000256" key="15">
    <source>
        <dbReference type="ARBA" id="ARBA00050054"/>
    </source>
</evidence>
<evidence type="ECO:0000256" key="12">
    <source>
        <dbReference type="ARBA" id="ARBA00030857"/>
    </source>
</evidence>
<dbReference type="OrthoDB" id="9801052at2"/>
<dbReference type="GO" id="GO:0030170">
    <property type="term" value="F:pyridoxal phosphate binding"/>
    <property type="evidence" value="ECO:0007669"/>
    <property type="project" value="InterPro"/>
</dbReference>
<comment type="pathway">
    <text evidence="3">Amino-acid degradation; 4-aminobutanoate degradation.</text>
</comment>
<comment type="caution">
    <text evidence="17">The sequence shown here is derived from an EMBL/GenBank/DDBJ whole genome shotgun (WGS) entry which is preliminary data.</text>
</comment>
<accession>A0A2T0BGL9</accession>
<dbReference type="Proteomes" id="UP000237798">
    <property type="component" value="Unassembled WGS sequence"/>
</dbReference>
<proteinExistence type="inferred from homology"/>
<dbReference type="Pfam" id="PF00202">
    <property type="entry name" value="Aminotran_3"/>
    <property type="match status" value="1"/>
</dbReference>
<keyword evidence="7 17" id="KW-0032">Aminotransferase</keyword>
<evidence type="ECO:0000256" key="9">
    <source>
        <dbReference type="ARBA" id="ARBA00022898"/>
    </source>
</evidence>
<dbReference type="PANTHER" id="PTHR11986:SF58">
    <property type="entry name" value="LEUCINE_METHIONINE RACEMASE"/>
    <property type="match status" value="1"/>
</dbReference>
<evidence type="ECO:0000256" key="3">
    <source>
        <dbReference type="ARBA" id="ARBA00005176"/>
    </source>
</evidence>
<dbReference type="AlphaFoldDB" id="A0A2T0BGL9"/>
<comment type="catalytic activity">
    <reaction evidence="14">
        <text>4-aminobutanoate + 2-oxoglutarate = succinate semialdehyde + L-glutamate</text>
        <dbReference type="Rhea" id="RHEA:23352"/>
        <dbReference type="ChEBI" id="CHEBI:16810"/>
        <dbReference type="ChEBI" id="CHEBI:29985"/>
        <dbReference type="ChEBI" id="CHEBI:57706"/>
        <dbReference type="ChEBI" id="CHEBI:59888"/>
        <dbReference type="EC" id="2.6.1.19"/>
    </reaction>
</comment>
<dbReference type="InterPro" id="IPR015424">
    <property type="entry name" value="PyrdxlP-dep_Trfase"/>
</dbReference>
<evidence type="ECO:0000256" key="4">
    <source>
        <dbReference type="ARBA" id="ARBA00008954"/>
    </source>
</evidence>
<evidence type="ECO:0000256" key="6">
    <source>
        <dbReference type="ARBA" id="ARBA00012912"/>
    </source>
</evidence>
<keyword evidence="9 16" id="KW-0663">Pyridoxal phosphate</keyword>
<dbReference type="InterPro" id="IPR005814">
    <property type="entry name" value="Aminotrans_3"/>
</dbReference>
<evidence type="ECO:0000256" key="8">
    <source>
        <dbReference type="ARBA" id="ARBA00022679"/>
    </source>
</evidence>
<organism evidence="17 18">
    <name type="scientific">Clostridium luticellarii</name>
    <dbReference type="NCBI Taxonomy" id="1691940"/>
    <lineage>
        <taxon>Bacteria</taxon>
        <taxon>Bacillati</taxon>
        <taxon>Bacillota</taxon>
        <taxon>Clostridia</taxon>
        <taxon>Eubacteriales</taxon>
        <taxon>Clostridiaceae</taxon>
        <taxon>Clostridium</taxon>
    </lineage>
</organism>
<dbReference type="GO" id="GO:0034386">
    <property type="term" value="F:4-aminobutyrate:2-oxoglutarate transaminase activity"/>
    <property type="evidence" value="ECO:0007669"/>
    <property type="project" value="UniProtKB-EC"/>
</dbReference>
<evidence type="ECO:0000256" key="1">
    <source>
        <dbReference type="ARBA" id="ARBA00001750"/>
    </source>
</evidence>
<dbReference type="Gene3D" id="3.40.640.10">
    <property type="entry name" value="Type I PLP-dependent aspartate aminotransferase-like (Major domain)"/>
    <property type="match status" value="1"/>
</dbReference>
<evidence type="ECO:0000256" key="10">
    <source>
        <dbReference type="ARBA" id="ARBA00029760"/>
    </source>
</evidence>
<dbReference type="InterPro" id="IPR015422">
    <property type="entry name" value="PyrdxlP-dep_Trfase_small"/>
</dbReference>
<keyword evidence="18" id="KW-1185">Reference proteome</keyword>
<dbReference type="CDD" id="cd00610">
    <property type="entry name" value="OAT_like"/>
    <property type="match status" value="1"/>
</dbReference>
<evidence type="ECO:0000256" key="16">
    <source>
        <dbReference type="RuleBase" id="RU003560"/>
    </source>
</evidence>
<dbReference type="InterPro" id="IPR015421">
    <property type="entry name" value="PyrdxlP-dep_Trfase_major"/>
</dbReference>
<evidence type="ECO:0000313" key="17">
    <source>
        <dbReference type="EMBL" id="PRR82977.1"/>
    </source>
</evidence>
<dbReference type="Gene3D" id="3.90.1150.10">
    <property type="entry name" value="Aspartate Aminotransferase, domain 1"/>
    <property type="match status" value="1"/>
</dbReference>
<evidence type="ECO:0000256" key="2">
    <source>
        <dbReference type="ARBA" id="ARBA00001933"/>
    </source>
</evidence>